<dbReference type="InterPro" id="IPR004183">
    <property type="entry name" value="Xdiol_dOase_suB"/>
</dbReference>
<dbReference type="Pfam" id="PF02900">
    <property type="entry name" value="LigB"/>
    <property type="match status" value="1"/>
</dbReference>
<proteinExistence type="inferred from homology"/>
<evidence type="ECO:0000259" key="6">
    <source>
        <dbReference type="Pfam" id="PF02900"/>
    </source>
</evidence>
<protein>
    <submittedName>
        <fullName evidence="7">4,5-DOPA dioxygenase extradiol</fullName>
    </submittedName>
</protein>
<dbReference type="Gene3D" id="3.40.830.10">
    <property type="entry name" value="LigB-like"/>
    <property type="match status" value="1"/>
</dbReference>
<accession>A0A562K2A7</accession>
<dbReference type="AlphaFoldDB" id="A0A562K2A7"/>
<dbReference type="InterPro" id="IPR014436">
    <property type="entry name" value="Extradiol_dOase_DODA"/>
</dbReference>
<evidence type="ECO:0000313" key="7">
    <source>
        <dbReference type="EMBL" id="TWH89569.1"/>
    </source>
</evidence>
<organism evidence="7 8">
    <name type="scientific">Cytobacillus oceanisediminis</name>
    <dbReference type="NCBI Taxonomy" id="665099"/>
    <lineage>
        <taxon>Bacteria</taxon>
        <taxon>Bacillati</taxon>
        <taxon>Bacillota</taxon>
        <taxon>Bacilli</taxon>
        <taxon>Bacillales</taxon>
        <taxon>Bacillaceae</taxon>
        <taxon>Cytobacillus</taxon>
    </lineage>
</organism>
<comment type="similarity">
    <text evidence="2">Belongs to the DODA-type extradiol aromatic ring-opening dioxygenase family.</text>
</comment>
<dbReference type="GO" id="GO:0008198">
    <property type="term" value="F:ferrous iron binding"/>
    <property type="evidence" value="ECO:0007669"/>
    <property type="project" value="InterPro"/>
</dbReference>
<sequence>MLPALFVAHGAPLLAIENNVYTKFLNSLGHSLPKPKAIVLFSAHWESSVQKVSNVDEFETIYDFGGFPEALYRIKYPASGDETITKEITELFAKQGVPFEVNTARGLDHGAWVVLRLLYPHADIPVISMSVNPRLSPEEQYKIGSSLSSLREKDMLIIASGGTVHNLGALRMAGDNGKVDQWALDFDMWLEKKISNWDVESLFKYDTLAPNADFAVPPYGNEHFIPLFYAMGSADQEKSAKLLHRSYRYGNLSHSVWQFGELK</sequence>
<evidence type="ECO:0000313" key="8">
    <source>
        <dbReference type="Proteomes" id="UP000318667"/>
    </source>
</evidence>
<keyword evidence="8" id="KW-1185">Reference proteome</keyword>
<keyword evidence="7" id="KW-0223">Dioxygenase</keyword>
<dbReference type="PIRSF" id="PIRSF006157">
    <property type="entry name" value="Doxgns_DODA"/>
    <property type="match status" value="1"/>
</dbReference>
<dbReference type="PANTHER" id="PTHR30096:SF0">
    <property type="entry name" value="4,5-DOPA DIOXYGENASE EXTRADIOL-LIKE PROTEIN"/>
    <property type="match status" value="1"/>
</dbReference>
<dbReference type="PANTHER" id="PTHR30096">
    <property type="entry name" value="4,5-DOPA DIOXYGENASE EXTRADIOL-LIKE PROTEIN"/>
    <property type="match status" value="1"/>
</dbReference>
<evidence type="ECO:0000256" key="4">
    <source>
        <dbReference type="ARBA" id="ARBA00022833"/>
    </source>
</evidence>
<keyword evidence="4" id="KW-0862">Zinc</keyword>
<keyword evidence="5" id="KW-0560">Oxidoreductase</keyword>
<gene>
    <name evidence="7" type="ORF">IQ19_00810</name>
</gene>
<feature type="domain" description="Extradiol ring-cleavage dioxygenase class III enzyme subunit B" evidence="6">
    <location>
        <begin position="21"/>
        <end position="254"/>
    </location>
</feature>
<dbReference type="OrthoDB" id="9790889at2"/>
<dbReference type="GO" id="GO:0016702">
    <property type="term" value="F:oxidoreductase activity, acting on single donors with incorporation of molecular oxygen, incorporation of two atoms of oxygen"/>
    <property type="evidence" value="ECO:0007669"/>
    <property type="project" value="UniProtKB-ARBA"/>
</dbReference>
<comment type="cofactor">
    <cofactor evidence="1">
        <name>Zn(2+)</name>
        <dbReference type="ChEBI" id="CHEBI:29105"/>
    </cofactor>
</comment>
<evidence type="ECO:0000256" key="5">
    <source>
        <dbReference type="ARBA" id="ARBA00023002"/>
    </source>
</evidence>
<dbReference type="GO" id="GO:0008270">
    <property type="term" value="F:zinc ion binding"/>
    <property type="evidence" value="ECO:0007669"/>
    <property type="project" value="InterPro"/>
</dbReference>
<dbReference type="EMBL" id="VLKI01000002">
    <property type="protein sequence ID" value="TWH89569.1"/>
    <property type="molecule type" value="Genomic_DNA"/>
</dbReference>
<name>A0A562K2A7_9BACI</name>
<dbReference type="GeneID" id="65402082"/>
<evidence type="ECO:0000256" key="3">
    <source>
        <dbReference type="ARBA" id="ARBA00022723"/>
    </source>
</evidence>
<comment type="caution">
    <text evidence="7">The sequence shown here is derived from an EMBL/GenBank/DDBJ whole genome shotgun (WGS) entry which is preliminary data.</text>
</comment>
<evidence type="ECO:0000256" key="1">
    <source>
        <dbReference type="ARBA" id="ARBA00001947"/>
    </source>
</evidence>
<reference evidence="7 8" key="1">
    <citation type="journal article" date="2015" name="Stand. Genomic Sci.">
        <title>Genomic Encyclopedia of Bacterial and Archaeal Type Strains, Phase III: the genomes of soil and plant-associated and newly described type strains.</title>
        <authorList>
            <person name="Whitman W.B."/>
            <person name="Woyke T."/>
            <person name="Klenk H.P."/>
            <person name="Zhou Y."/>
            <person name="Lilburn T.G."/>
            <person name="Beck B.J."/>
            <person name="De Vos P."/>
            <person name="Vandamme P."/>
            <person name="Eisen J.A."/>
            <person name="Garrity G."/>
            <person name="Hugenholtz P."/>
            <person name="Kyrpides N.C."/>
        </authorList>
    </citation>
    <scope>NUCLEOTIDE SEQUENCE [LARGE SCALE GENOMIC DNA]</scope>
    <source>
        <strain evidence="7 8">CGMCC 1.10115</strain>
    </source>
</reference>
<keyword evidence="3" id="KW-0479">Metal-binding</keyword>
<dbReference type="Proteomes" id="UP000318667">
    <property type="component" value="Unassembled WGS sequence"/>
</dbReference>
<dbReference type="CDD" id="cd07363">
    <property type="entry name" value="45_DOPA_Dioxygenase"/>
    <property type="match status" value="1"/>
</dbReference>
<dbReference type="RefSeq" id="WP_144540140.1">
    <property type="nucleotide sequence ID" value="NZ_CBCSDC010000011.1"/>
</dbReference>
<evidence type="ECO:0000256" key="2">
    <source>
        <dbReference type="ARBA" id="ARBA00007581"/>
    </source>
</evidence>
<dbReference type="SUPFAM" id="SSF53213">
    <property type="entry name" value="LigB-like"/>
    <property type="match status" value="1"/>
</dbReference>